<reference evidence="3" key="2">
    <citation type="journal article" date="2019" name="Genome Biol. Evol.">
        <title>Day and night: Metabolic profiles and evolutionary relationships of six axenic non-marine cyanobacteria.</title>
        <authorList>
            <person name="Will S.E."/>
            <person name="Henke P."/>
            <person name="Boedeker C."/>
            <person name="Huang S."/>
            <person name="Brinkmann H."/>
            <person name="Rohde M."/>
            <person name="Jarek M."/>
            <person name="Friedl T."/>
            <person name="Seufert S."/>
            <person name="Schumacher M."/>
            <person name="Overmann J."/>
            <person name="Neumann-Schaal M."/>
            <person name="Petersen J."/>
        </authorList>
    </citation>
    <scope>NUCLEOTIDE SEQUENCE [LARGE SCALE GENOMIC DNA]</scope>
    <source>
        <strain evidence="3">PCC 7102</strain>
    </source>
</reference>
<organism evidence="3 4">
    <name type="scientific">Dulcicalothrix desertica PCC 7102</name>
    <dbReference type="NCBI Taxonomy" id="232991"/>
    <lineage>
        <taxon>Bacteria</taxon>
        <taxon>Bacillati</taxon>
        <taxon>Cyanobacteriota</taxon>
        <taxon>Cyanophyceae</taxon>
        <taxon>Nostocales</taxon>
        <taxon>Calotrichaceae</taxon>
        <taxon>Dulcicalothrix</taxon>
    </lineage>
</organism>
<keyword evidence="1" id="KW-0472">Membrane</keyword>
<dbReference type="EMBL" id="RSCL01000007">
    <property type="protein sequence ID" value="RUT05928.1"/>
    <property type="molecule type" value="Genomic_DNA"/>
</dbReference>
<dbReference type="AlphaFoldDB" id="A0A3S1CMR7"/>
<keyword evidence="1" id="KW-1133">Transmembrane helix</keyword>
<gene>
    <name evidence="3" type="ORF">DSM106972_031340</name>
</gene>
<dbReference type="InterPro" id="IPR012867">
    <property type="entry name" value="DUF1648"/>
</dbReference>
<feature type="transmembrane region" description="Helical" evidence="1">
    <location>
        <begin position="136"/>
        <end position="159"/>
    </location>
</feature>
<evidence type="ECO:0000259" key="2">
    <source>
        <dbReference type="Pfam" id="PF07853"/>
    </source>
</evidence>
<evidence type="ECO:0000313" key="3">
    <source>
        <dbReference type="EMBL" id="RUT05928.1"/>
    </source>
</evidence>
<evidence type="ECO:0000313" key="4">
    <source>
        <dbReference type="Proteomes" id="UP000271624"/>
    </source>
</evidence>
<dbReference type="Proteomes" id="UP000271624">
    <property type="component" value="Unassembled WGS sequence"/>
</dbReference>
<dbReference type="Pfam" id="PF07853">
    <property type="entry name" value="DUF1648"/>
    <property type="match status" value="1"/>
</dbReference>
<dbReference type="OrthoDB" id="9808690at2"/>
<feature type="transmembrane region" description="Helical" evidence="1">
    <location>
        <begin position="103"/>
        <end position="124"/>
    </location>
</feature>
<feature type="transmembrane region" description="Helical" evidence="1">
    <location>
        <begin position="63"/>
        <end position="82"/>
    </location>
</feature>
<dbReference type="RefSeq" id="WP_127081638.1">
    <property type="nucleotide sequence ID" value="NZ_RSCL01000007.1"/>
</dbReference>
<protein>
    <recommendedName>
        <fullName evidence="2">DUF1648 domain-containing protein</fullName>
    </recommendedName>
</protein>
<comment type="caution">
    <text evidence="3">The sequence shown here is derived from an EMBL/GenBank/DDBJ whole genome shotgun (WGS) entry which is preliminary data.</text>
</comment>
<keyword evidence="4" id="KW-1185">Reference proteome</keyword>
<reference evidence="3" key="1">
    <citation type="submission" date="2018-12" db="EMBL/GenBank/DDBJ databases">
        <authorList>
            <person name="Will S."/>
            <person name="Neumann-Schaal M."/>
            <person name="Henke P."/>
        </authorList>
    </citation>
    <scope>NUCLEOTIDE SEQUENCE</scope>
    <source>
        <strain evidence="3">PCC 7102</strain>
    </source>
</reference>
<feature type="transmembrane region" description="Helical" evidence="1">
    <location>
        <begin position="21"/>
        <end position="41"/>
    </location>
</feature>
<proteinExistence type="predicted"/>
<accession>A0A3S1CMR7</accession>
<evidence type="ECO:0000256" key="1">
    <source>
        <dbReference type="SAM" id="Phobius"/>
    </source>
</evidence>
<sequence>MSYQRPVVFISESTQDRRVSDIAIAGLVVLFVVAIYGWFVLPDTIPIHFGFDGRPNAWGSKRMLWILPGLALFFYGFLTYLNRTPHKFNYLVPIDENNARRQYVIALSMLNWLKVELIWIFAFMQCLMYSQATSQSFSWGIWFVPVFFLVVLGTVTYWLRQSLQAR</sequence>
<feature type="domain" description="DUF1648" evidence="2">
    <location>
        <begin position="27"/>
        <end position="71"/>
    </location>
</feature>
<name>A0A3S1CMR7_9CYAN</name>
<keyword evidence="1" id="KW-0812">Transmembrane</keyword>